<sequence>MKSVILFLTIFLAQCSSKQSSDMANNTNITNQKGVTQEEYQIKLKKVTADSRCPEGLNCVWEGQVEMIVAVYKADKLIEEKELIVNSQTVSENATWASKYSKKAITFIGVTPERIKDELINDSDYKLLIKYD</sequence>
<reference evidence="1 2" key="2">
    <citation type="submission" date="2019-05" db="EMBL/GenBank/DDBJ databases">
        <authorList>
            <person name="Lianzixin W."/>
        </authorList>
    </citation>
    <scope>NUCLEOTIDE SEQUENCE [LARGE SCALE GENOMIC DNA]</scope>
    <source>
        <strain evidence="1 2">EC11</strain>
    </source>
</reference>
<organism evidence="1 2">
    <name type="scientific">Flavobacterium jejuense</name>
    <dbReference type="NCBI Taxonomy" id="1544455"/>
    <lineage>
        <taxon>Bacteria</taxon>
        <taxon>Pseudomonadati</taxon>
        <taxon>Bacteroidota</taxon>
        <taxon>Flavobacteriia</taxon>
        <taxon>Flavobacteriales</taxon>
        <taxon>Flavobacteriaceae</taxon>
        <taxon>Flavobacterium</taxon>
    </lineage>
</organism>
<name>A0ABX0IPC5_9FLAO</name>
<reference evidence="1 2" key="3">
    <citation type="submission" date="2020-02" db="EMBL/GenBank/DDBJ databases">
        <title>Flavobacterium profundi sp. nov., isolated from a deep-sea seamount.</title>
        <authorList>
            <person name="Zhang D.-C."/>
        </authorList>
    </citation>
    <scope>NUCLEOTIDE SEQUENCE [LARGE SCALE GENOMIC DNA]</scope>
    <source>
        <strain evidence="1 2">EC11</strain>
    </source>
</reference>
<dbReference type="Proteomes" id="UP000817854">
    <property type="component" value="Unassembled WGS sequence"/>
</dbReference>
<dbReference type="RefSeq" id="WP_140962000.1">
    <property type="nucleotide sequence ID" value="NZ_VEVQ02000004.1"/>
</dbReference>
<comment type="caution">
    <text evidence="1">The sequence shown here is derived from an EMBL/GenBank/DDBJ whole genome shotgun (WGS) entry which is preliminary data.</text>
</comment>
<accession>A0ABX0IPC5</accession>
<keyword evidence="2" id="KW-1185">Reference proteome</keyword>
<reference evidence="2" key="1">
    <citation type="submission" date="2019-05" db="EMBL/GenBank/DDBJ databases">
        <title>Flavobacterium profundi sp. nov., isolated from a deep-sea seamount.</title>
        <authorList>
            <person name="Zhang D.-C."/>
        </authorList>
    </citation>
    <scope>NUCLEOTIDE SEQUENCE [LARGE SCALE GENOMIC DNA]</scope>
    <source>
        <strain evidence="2">EC11</strain>
    </source>
</reference>
<protein>
    <recommendedName>
        <fullName evidence="3">Lipoprotein</fullName>
    </recommendedName>
</protein>
<dbReference type="EMBL" id="VEVQ02000004">
    <property type="protein sequence ID" value="NHN25664.1"/>
    <property type="molecule type" value="Genomic_DNA"/>
</dbReference>
<evidence type="ECO:0008006" key="3">
    <source>
        <dbReference type="Google" id="ProtNLM"/>
    </source>
</evidence>
<evidence type="ECO:0000313" key="2">
    <source>
        <dbReference type="Proteomes" id="UP000817854"/>
    </source>
</evidence>
<gene>
    <name evidence="1" type="ORF">FIA58_008235</name>
</gene>
<evidence type="ECO:0000313" key="1">
    <source>
        <dbReference type="EMBL" id="NHN25664.1"/>
    </source>
</evidence>
<proteinExistence type="predicted"/>